<sequence>MNIRLAIACSAVLALALSACDRRELEPVEPADSASTTIVDNPAVAPGGDVDTTQDPCFGLTGQAETDCRASHDPAVEEDARDNPAPVGD</sequence>
<dbReference type="EMBL" id="OU015430">
    <property type="protein sequence ID" value="CAG4975661.1"/>
    <property type="molecule type" value="Genomic_DNA"/>
</dbReference>
<evidence type="ECO:0000313" key="3">
    <source>
        <dbReference type="Proteomes" id="UP000680116"/>
    </source>
</evidence>
<feature type="region of interest" description="Disordered" evidence="1">
    <location>
        <begin position="26"/>
        <end position="89"/>
    </location>
</feature>
<dbReference type="RefSeq" id="WP_215218523.1">
    <property type="nucleotide sequence ID" value="NZ_OU015430.1"/>
</dbReference>
<dbReference type="Proteomes" id="UP000680116">
    <property type="component" value="Chromosome"/>
</dbReference>
<name>A0ABM8UH03_9GAMM</name>
<protein>
    <recommendedName>
        <fullName evidence="4">Lipoprotein</fullName>
    </recommendedName>
</protein>
<dbReference type="PROSITE" id="PS51257">
    <property type="entry name" value="PROKAR_LIPOPROTEIN"/>
    <property type="match status" value="1"/>
</dbReference>
<evidence type="ECO:0008006" key="4">
    <source>
        <dbReference type="Google" id="ProtNLM"/>
    </source>
</evidence>
<evidence type="ECO:0000313" key="2">
    <source>
        <dbReference type="EMBL" id="CAG4975661.1"/>
    </source>
</evidence>
<keyword evidence="3" id="KW-1185">Reference proteome</keyword>
<reference evidence="2 3" key="1">
    <citation type="submission" date="2021-04" db="EMBL/GenBank/DDBJ databases">
        <authorList>
            <person name="Rodrigo-Torres L."/>
            <person name="Arahal R. D."/>
            <person name="Lucena T."/>
        </authorList>
    </citation>
    <scope>NUCLEOTIDE SEQUENCE [LARGE SCALE GENOMIC DNA]</scope>
    <source>
        <strain evidence="2 3">CECT 30171</strain>
    </source>
</reference>
<organism evidence="2 3">
    <name type="scientific">Novilysobacter luteus</name>
    <dbReference type="NCBI Taxonomy" id="2822368"/>
    <lineage>
        <taxon>Bacteria</taxon>
        <taxon>Pseudomonadati</taxon>
        <taxon>Pseudomonadota</taxon>
        <taxon>Gammaproteobacteria</taxon>
        <taxon>Lysobacterales</taxon>
        <taxon>Lysobacteraceae</taxon>
        <taxon>Novilysobacter</taxon>
    </lineage>
</organism>
<proteinExistence type="predicted"/>
<accession>A0ABM8UH03</accession>
<gene>
    <name evidence="2" type="ORF">LYB30171_01979</name>
</gene>
<evidence type="ECO:0000256" key="1">
    <source>
        <dbReference type="SAM" id="MobiDB-lite"/>
    </source>
</evidence>
<feature type="compositionally biased region" description="Basic and acidic residues" evidence="1">
    <location>
        <begin position="66"/>
        <end position="75"/>
    </location>
</feature>